<name>A0A1I6YKW4_9FLAO</name>
<feature type="transmembrane region" description="Helical" evidence="1">
    <location>
        <begin position="76"/>
        <end position="97"/>
    </location>
</feature>
<dbReference type="OrthoDB" id="710026at2"/>
<keyword evidence="1" id="KW-1133">Transmembrane helix</keyword>
<proteinExistence type="predicted"/>
<dbReference type="RefSeq" id="WP_090247024.1">
    <property type="nucleotide sequence ID" value="NZ_FPAS01000001.1"/>
</dbReference>
<dbReference type="Proteomes" id="UP000236454">
    <property type="component" value="Unassembled WGS sequence"/>
</dbReference>
<dbReference type="AlphaFoldDB" id="A0A1I6YKW4"/>
<protein>
    <submittedName>
        <fullName evidence="2">Uncharacterized protein</fullName>
    </submittedName>
</protein>
<accession>A0A1I6YKW4</accession>
<evidence type="ECO:0000313" key="2">
    <source>
        <dbReference type="EMBL" id="SFT51100.1"/>
    </source>
</evidence>
<keyword evidence="1" id="KW-0812">Transmembrane</keyword>
<feature type="transmembrane region" description="Helical" evidence="1">
    <location>
        <begin position="43"/>
        <end position="64"/>
    </location>
</feature>
<organism evidence="2 3">
    <name type="scientific">Lishizhenia tianjinensis</name>
    <dbReference type="NCBI Taxonomy" id="477690"/>
    <lineage>
        <taxon>Bacteria</taxon>
        <taxon>Pseudomonadati</taxon>
        <taxon>Bacteroidota</taxon>
        <taxon>Flavobacteriia</taxon>
        <taxon>Flavobacteriales</taxon>
        <taxon>Crocinitomicaceae</taxon>
        <taxon>Lishizhenia</taxon>
    </lineage>
</organism>
<gene>
    <name evidence="2" type="ORF">SAMN05216474_0981</name>
</gene>
<evidence type="ECO:0000313" key="3">
    <source>
        <dbReference type="Proteomes" id="UP000236454"/>
    </source>
</evidence>
<dbReference type="EMBL" id="FPAS01000001">
    <property type="protein sequence ID" value="SFT51100.1"/>
    <property type="molecule type" value="Genomic_DNA"/>
</dbReference>
<evidence type="ECO:0000256" key="1">
    <source>
        <dbReference type="SAM" id="Phobius"/>
    </source>
</evidence>
<sequence>MRPYLPYVVLGALVVGLFFLLSSGTNAKVNPDKEGNYTLKMNKVYLFGGLIALITFVGINIMLFQTMTFNSINEEHIIFLVDLLILPLAIYAVMSYYRHKITFNSDELTVFKTNGQSYTMDWSDLEDVTYNAFSAKIFVSTKKHGKIGINQYLIGFKSFIEMLDSRTEIQNVSLLKSRLRMD</sequence>
<reference evidence="2 3" key="1">
    <citation type="submission" date="2016-10" db="EMBL/GenBank/DDBJ databases">
        <authorList>
            <person name="de Groot N.N."/>
        </authorList>
    </citation>
    <scope>NUCLEOTIDE SEQUENCE [LARGE SCALE GENOMIC DNA]</scope>
    <source>
        <strain evidence="2 3">CGMCC 1.7005</strain>
    </source>
</reference>
<keyword evidence="3" id="KW-1185">Reference proteome</keyword>
<keyword evidence="1" id="KW-0472">Membrane</keyword>